<name>A0A8K1W7E1_9VIRU</name>
<accession>A0A8K1W7E1</accession>
<keyword evidence="2" id="KW-0040">ANK repeat</keyword>
<evidence type="ECO:0000256" key="2">
    <source>
        <dbReference type="ARBA" id="ARBA00023043"/>
    </source>
</evidence>
<dbReference type="PANTHER" id="PTHR24193">
    <property type="entry name" value="ANKYRIN REPEAT PROTEIN"/>
    <property type="match status" value="1"/>
</dbReference>
<dbReference type="SUPFAM" id="SSF48403">
    <property type="entry name" value="Ankyrin repeat"/>
    <property type="match status" value="1"/>
</dbReference>
<sequence>MKKFNNMHTNRSYIPYKPDIIKKQYKCKYVNHRKNSNHLINLHNNYNTSFLTPNGWAFEISPALDENIWLNERKFSYNNTKYTNISFLTKYKKFYTTKYENKQLVNVYLRNKINCHERDMYGRTHLMYVCMHSLGDNKLSMVKLLLKQGSGINICDSYGDTTLKYALNYVGNIKIIKLLVKHTISYHLNKVLLFWSETAYLPDIRVANILLNAGASINITCNQSSILLNIMRNKNYHDITDIVHFLLINKITLDKYASKNNSDIFIQWSDNNVKPYTLFDYVLMRYNNNNNNKKLISLLLNYGCDYKSTTIDMVPDDYIKNIINTMEYSKSFFKTNKILIQESYYQMIYKPGNLRFKIIKMSWDLRNNIKINYDSDILQYFGINDTEKLDKIISETYHFINYDINYDINHA</sequence>
<dbReference type="PANTHER" id="PTHR24193:SF121">
    <property type="entry name" value="ADA2A-CONTAINING COMPLEX COMPONENT 3, ISOFORM D"/>
    <property type="match status" value="1"/>
</dbReference>
<proteinExistence type="predicted"/>
<dbReference type="InterPro" id="IPR050663">
    <property type="entry name" value="Ankyrin-SOCS_Box"/>
</dbReference>
<reference evidence="3" key="1">
    <citation type="submission" date="2018-03" db="EMBL/GenBank/DDBJ databases">
        <title>Draft genome sequences of Megaviruse, new member of the family Mimiviridae isolated from water in Shanghai, China.</title>
        <authorList>
            <person name="Xia Y."/>
        </authorList>
    </citation>
    <scope>NUCLEOTIDE SEQUENCE</scope>
    <source>
        <strain evidence="3">SH</strain>
    </source>
</reference>
<evidence type="ECO:0000256" key="1">
    <source>
        <dbReference type="ARBA" id="ARBA00022737"/>
    </source>
</evidence>
<dbReference type="SMART" id="SM00248">
    <property type="entry name" value="ANK"/>
    <property type="match status" value="3"/>
</dbReference>
<dbReference type="EMBL" id="MH046811">
    <property type="protein sequence ID" value="UFX99730.1"/>
    <property type="molecule type" value="Genomic_DNA"/>
</dbReference>
<dbReference type="Pfam" id="PF12796">
    <property type="entry name" value="Ank_2"/>
    <property type="match status" value="1"/>
</dbReference>
<organism evidence="3">
    <name type="scientific">Megavirus baoshan</name>
    <dbReference type="NCBI Taxonomy" id="2496520"/>
    <lineage>
        <taxon>Viruses</taxon>
        <taxon>Varidnaviria</taxon>
        <taxon>Bamfordvirae</taxon>
        <taxon>Nucleocytoviricota</taxon>
        <taxon>Megaviricetes</taxon>
        <taxon>Imitervirales</taxon>
        <taxon>Mimiviridae</taxon>
        <taxon>Megamimivirinae</taxon>
        <taxon>Megavirus</taxon>
        <taxon>Megavirus baoshanense</taxon>
    </lineage>
</organism>
<gene>
    <name evidence="3" type="ORF">Mb0089</name>
</gene>
<dbReference type="InterPro" id="IPR036770">
    <property type="entry name" value="Ankyrin_rpt-contain_sf"/>
</dbReference>
<dbReference type="GO" id="GO:0045944">
    <property type="term" value="P:positive regulation of transcription by RNA polymerase II"/>
    <property type="evidence" value="ECO:0007669"/>
    <property type="project" value="TreeGrafter"/>
</dbReference>
<protein>
    <submittedName>
        <fullName evidence="3">Ankyrin repeat protein</fullName>
    </submittedName>
</protein>
<keyword evidence="1" id="KW-0677">Repeat</keyword>
<dbReference type="GO" id="GO:0000976">
    <property type="term" value="F:transcription cis-regulatory region binding"/>
    <property type="evidence" value="ECO:0007669"/>
    <property type="project" value="TreeGrafter"/>
</dbReference>
<evidence type="ECO:0000313" key="3">
    <source>
        <dbReference type="EMBL" id="UFX99730.1"/>
    </source>
</evidence>
<dbReference type="InterPro" id="IPR002110">
    <property type="entry name" value="Ankyrin_rpt"/>
</dbReference>
<dbReference type="Gene3D" id="1.25.40.20">
    <property type="entry name" value="Ankyrin repeat-containing domain"/>
    <property type="match status" value="1"/>
</dbReference>